<feature type="domain" description="Alpha/beta hydrolase fold-3" evidence="2">
    <location>
        <begin position="54"/>
        <end position="161"/>
    </location>
</feature>
<feature type="region of interest" description="Disordered" evidence="1">
    <location>
        <begin position="1"/>
        <end position="26"/>
    </location>
</feature>
<dbReference type="Pfam" id="PF07859">
    <property type="entry name" value="Abhydrolase_3"/>
    <property type="match status" value="1"/>
</dbReference>
<gene>
    <name evidence="3" type="ORF">LECACI_7A003386</name>
</gene>
<feature type="compositionally biased region" description="Acidic residues" evidence="1">
    <location>
        <begin position="223"/>
        <end position="240"/>
    </location>
</feature>
<dbReference type="Gene3D" id="3.40.50.1820">
    <property type="entry name" value="alpha/beta hydrolase"/>
    <property type="match status" value="1"/>
</dbReference>
<feature type="compositionally biased region" description="Acidic residues" evidence="1">
    <location>
        <begin position="345"/>
        <end position="357"/>
    </location>
</feature>
<dbReference type="EMBL" id="CAVMBE010000016">
    <property type="protein sequence ID" value="CAK3958264.1"/>
    <property type="molecule type" value="Genomic_DNA"/>
</dbReference>
<name>A0AAI8YWQ9_9PEZI</name>
<dbReference type="InterPro" id="IPR013094">
    <property type="entry name" value="AB_hydrolase_3"/>
</dbReference>
<evidence type="ECO:0000259" key="2">
    <source>
        <dbReference type="Pfam" id="PF07859"/>
    </source>
</evidence>
<dbReference type="SUPFAM" id="SSF53474">
    <property type="entry name" value="alpha/beta-Hydrolases"/>
    <property type="match status" value="1"/>
</dbReference>
<organism evidence="3 4">
    <name type="scientific">Lecanosticta acicola</name>
    <dbReference type="NCBI Taxonomy" id="111012"/>
    <lineage>
        <taxon>Eukaryota</taxon>
        <taxon>Fungi</taxon>
        <taxon>Dikarya</taxon>
        <taxon>Ascomycota</taxon>
        <taxon>Pezizomycotina</taxon>
        <taxon>Dothideomycetes</taxon>
        <taxon>Dothideomycetidae</taxon>
        <taxon>Mycosphaerellales</taxon>
        <taxon>Mycosphaerellaceae</taxon>
        <taxon>Lecanosticta</taxon>
    </lineage>
</organism>
<protein>
    <submittedName>
        <fullName evidence="3">Alpha beta-hydrolase</fullName>
    </submittedName>
</protein>
<reference evidence="3" key="1">
    <citation type="submission" date="2023-11" db="EMBL/GenBank/DDBJ databases">
        <authorList>
            <person name="Alioto T."/>
            <person name="Alioto T."/>
            <person name="Gomez Garrido J."/>
        </authorList>
    </citation>
    <scope>NUCLEOTIDE SEQUENCE</scope>
</reference>
<feature type="region of interest" description="Disordered" evidence="1">
    <location>
        <begin position="223"/>
        <end position="244"/>
    </location>
</feature>
<evidence type="ECO:0000313" key="4">
    <source>
        <dbReference type="Proteomes" id="UP001296104"/>
    </source>
</evidence>
<evidence type="ECO:0000256" key="1">
    <source>
        <dbReference type="SAM" id="MobiDB-lite"/>
    </source>
</evidence>
<dbReference type="InterPro" id="IPR029058">
    <property type="entry name" value="AB_hydrolase_fold"/>
</dbReference>
<dbReference type="Proteomes" id="UP001296104">
    <property type="component" value="Unassembled WGS sequence"/>
</dbReference>
<accession>A0AAI8YWQ9</accession>
<keyword evidence="4" id="KW-1185">Reference proteome</keyword>
<dbReference type="GO" id="GO:0016787">
    <property type="term" value="F:hydrolase activity"/>
    <property type="evidence" value="ECO:0007669"/>
    <property type="project" value="InterPro"/>
</dbReference>
<proteinExistence type="predicted"/>
<feature type="region of interest" description="Disordered" evidence="1">
    <location>
        <begin position="338"/>
        <end position="357"/>
    </location>
</feature>
<dbReference type="AlphaFoldDB" id="A0AAI8YWQ9"/>
<feature type="compositionally biased region" description="Polar residues" evidence="1">
    <location>
        <begin position="1"/>
        <end position="16"/>
    </location>
</feature>
<sequence>MPPSPISTGRNANTETSIHHPLTAPPTTTTAGVALYLPRGPILNDPHQDASNVSILQSILPYHVVQVNYRCGTSNKYPTPIHDVATGYDWIVSHLLPKRAIARAGRSEHVGRIAVCGELVGGQLATMLALTECRAGEPGVVAAAVGNAIVDWVAFQNEEAQVWSPVKKSPLPTTTTTPSNTALTTAILARLRAQLFRKSAQYYDPFASPALFFRTAGSEIPEDVDVDVEGEEEEEEEEEEKGPLDDFDELARFERGDFLREQRALSAVRGLLEPSLLSDGVVPPAKKRKTSRRYPSKALGLRLPRFLLSAGVASPLSSQSEELAHLLRQSFARQAKSAGSKGYYDDEDDGGGSDVSEDMVRHEQYPGLGLWDNSQAGRSRMRAAASWMASALAR</sequence>
<comment type="caution">
    <text evidence="3">The sequence shown here is derived from an EMBL/GenBank/DDBJ whole genome shotgun (WGS) entry which is preliminary data.</text>
</comment>
<evidence type="ECO:0000313" key="3">
    <source>
        <dbReference type="EMBL" id="CAK3958264.1"/>
    </source>
</evidence>